<dbReference type="AlphaFoldDB" id="A0A829YA97"/>
<evidence type="ECO:0000313" key="1">
    <source>
        <dbReference type="EMBL" id="GFE80237.1"/>
    </source>
</evidence>
<organism evidence="1 2">
    <name type="scientific">Steroidobacter agaridevorans</name>
    <dbReference type="NCBI Taxonomy" id="2695856"/>
    <lineage>
        <taxon>Bacteria</taxon>
        <taxon>Pseudomonadati</taxon>
        <taxon>Pseudomonadota</taxon>
        <taxon>Gammaproteobacteria</taxon>
        <taxon>Steroidobacterales</taxon>
        <taxon>Steroidobacteraceae</taxon>
        <taxon>Steroidobacter</taxon>
    </lineage>
</organism>
<accession>A0A829YA97</accession>
<name>A0A829YA97_9GAMM</name>
<dbReference type="Proteomes" id="UP000445000">
    <property type="component" value="Unassembled WGS sequence"/>
</dbReference>
<reference evidence="2" key="1">
    <citation type="submission" date="2020-01" db="EMBL/GenBank/DDBJ databases">
        <title>'Steroidobacter agaridevorans' sp. nov., agar-degrading bacteria isolated from rhizosphere soils.</title>
        <authorList>
            <person name="Ikenaga M."/>
            <person name="Kataoka M."/>
            <person name="Murouchi A."/>
            <person name="Katsuragi S."/>
            <person name="Sakai M."/>
        </authorList>
    </citation>
    <scope>NUCLEOTIDE SEQUENCE [LARGE SCALE GENOMIC DNA]</scope>
    <source>
        <strain evidence="2">YU21-B</strain>
    </source>
</reference>
<evidence type="ECO:0000313" key="2">
    <source>
        <dbReference type="Proteomes" id="UP000445000"/>
    </source>
</evidence>
<keyword evidence="2" id="KW-1185">Reference proteome</keyword>
<proteinExistence type="predicted"/>
<sequence>MTFEERMVGRAIQESRAWPFDGDLTRRDEVVDPNFDPPRIVRRMGWLSCLRCTRPTFSEDVVCIRLCWACGGLGSVPVGTRLSTLPNIRWEAREP</sequence>
<gene>
    <name evidence="1" type="ORF">GCM10011487_22370</name>
</gene>
<protein>
    <submittedName>
        <fullName evidence="1">Uncharacterized protein</fullName>
    </submittedName>
</protein>
<dbReference type="EMBL" id="BLJN01000002">
    <property type="protein sequence ID" value="GFE80237.1"/>
    <property type="molecule type" value="Genomic_DNA"/>
</dbReference>
<comment type="caution">
    <text evidence="1">The sequence shown here is derived from an EMBL/GenBank/DDBJ whole genome shotgun (WGS) entry which is preliminary data.</text>
</comment>